<evidence type="ECO:0000256" key="1">
    <source>
        <dbReference type="SAM" id="MobiDB-lite"/>
    </source>
</evidence>
<feature type="region of interest" description="Disordered" evidence="1">
    <location>
        <begin position="1"/>
        <end position="41"/>
    </location>
</feature>
<proteinExistence type="predicted"/>
<evidence type="ECO:0000313" key="2">
    <source>
        <dbReference type="EMBL" id="SVC61878.1"/>
    </source>
</evidence>
<protein>
    <submittedName>
        <fullName evidence="2">Uncharacterized protein</fullName>
    </submittedName>
</protein>
<sequence>KRQQAGWNSNPSEPHPVQAGKGQRHGALSGLLPAELESLDP</sequence>
<feature type="compositionally biased region" description="Polar residues" evidence="1">
    <location>
        <begin position="1"/>
        <end position="12"/>
    </location>
</feature>
<reference evidence="2" key="1">
    <citation type="submission" date="2018-05" db="EMBL/GenBank/DDBJ databases">
        <authorList>
            <person name="Lanie J.A."/>
            <person name="Ng W.-L."/>
            <person name="Kazmierczak K.M."/>
            <person name="Andrzejewski T.M."/>
            <person name="Davidsen T.M."/>
            <person name="Wayne K.J."/>
            <person name="Tettelin H."/>
            <person name="Glass J.I."/>
            <person name="Rusch D."/>
            <person name="Podicherti R."/>
            <person name="Tsui H.-C.T."/>
            <person name="Winkler M.E."/>
        </authorList>
    </citation>
    <scope>NUCLEOTIDE SEQUENCE</scope>
</reference>
<dbReference type="AlphaFoldDB" id="A0A382NN15"/>
<feature type="non-terminal residue" evidence="2">
    <location>
        <position position="1"/>
    </location>
</feature>
<accession>A0A382NN15</accession>
<organism evidence="2">
    <name type="scientific">marine metagenome</name>
    <dbReference type="NCBI Taxonomy" id="408172"/>
    <lineage>
        <taxon>unclassified sequences</taxon>
        <taxon>metagenomes</taxon>
        <taxon>ecological metagenomes</taxon>
    </lineage>
</organism>
<gene>
    <name evidence="2" type="ORF">METZ01_LOCUS314732</name>
</gene>
<name>A0A382NN15_9ZZZZ</name>
<dbReference type="EMBL" id="UINC01101231">
    <property type="protein sequence ID" value="SVC61878.1"/>
    <property type="molecule type" value="Genomic_DNA"/>
</dbReference>